<protein>
    <submittedName>
        <fullName evidence="1">Uncharacterized protein</fullName>
    </submittedName>
</protein>
<accession>A0A6N2R3Q9</accession>
<dbReference type="RefSeq" id="WP_118628059.1">
    <property type="nucleotide sequence ID" value="NZ_CACRSX010000006.1"/>
</dbReference>
<dbReference type="EMBL" id="CACRSX010000006">
    <property type="protein sequence ID" value="VYS75344.1"/>
    <property type="molecule type" value="Genomic_DNA"/>
</dbReference>
<dbReference type="AlphaFoldDB" id="A0A6N2R3Q9"/>
<sequence>MIRLQVEDYCQNCEEFKPETQVMSRGYVGTGCKVDTIIRCSNAQKCEKLCEYLKKEGGNV</sequence>
<proteinExistence type="predicted"/>
<gene>
    <name evidence="1" type="ORF">AHLFYP4_00259</name>
</gene>
<organism evidence="1">
    <name type="scientific">Anaerostipes hadrus</name>
    <dbReference type="NCBI Taxonomy" id="649756"/>
    <lineage>
        <taxon>Bacteria</taxon>
        <taxon>Bacillati</taxon>
        <taxon>Bacillota</taxon>
        <taxon>Clostridia</taxon>
        <taxon>Lachnospirales</taxon>
        <taxon>Lachnospiraceae</taxon>
        <taxon>Anaerostipes</taxon>
    </lineage>
</organism>
<name>A0A6N2R3Q9_ANAHA</name>
<reference evidence="1" key="1">
    <citation type="submission" date="2019-11" db="EMBL/GenBank/DDBJ databases">
        <authorList>
            <person name="Feng L."/>
        </authorList>
    </citation>
    <scope>NUCLEOTIDE SEQUENCE</scope>
    <source>
        <strain evidence="1">AhadrusLFYP4</strain>
    </source>
</reference>
<evidence type="ECO:0000313" key="1">
    <source>
        <dbReference type="EMBL" id="VYS75344.1"/>
    </source>
</evidence>